<dbReference type="InterPro" id="IPR008928">
    <property type="entry name" value="6-hairpin_glycosidase_sf"/>
</dbReference>
<evidence type="ECO:0000313" key="1">
    <source>
        <dbReference type="EMBL" id="PWV92500.1"/>
    </source>
</evidence>
<dbReference type="EMBL" id="QGTQ01000035">
    <property type="protein sequence ID" value="PWV92500.1"/>
    <property type="molecule type" value="Genomic_DNA"/>
</dbReference>
<reference evidence="1 2" key="1">
    <citation type="submission" date="2018-05" db="EMBL/GenBank/DDBJ databases">
        <title>Genomic Encyclopedia of Type Strains, Phase III (KMG-III): the genomes of soil and plant-associated and newly described type strains.</title>
        <authorList>
            <person name="Whitman W."/>
        </authorList>
    </citation>
    <scope>NUCLEOTIDE SEQUENCE [LARGE SCALE GENOMIC DNA]</scope>
    <source>
        <strain evidence="1 2">CECT 5696</strain>
    </source>
</reference>
<dbReference type="Pfam" id="PF03512">
    <property type="entry name" value="Glyco_hydro_52"/>
    <property type="match status" value="1"/>
</dbReference>
<comment type="caution">
    <text evidence="1">The sequence shown here is derived from an EMBL/GenBank/DDBJ whole genome shotgun (WGS) entry which is preliminary data.</text>
</comment>
<dbReference type="GO" id="GO:0009044">
    <property type="term" value="F:xylan 1,4-beta-xylosidase activity"/>
    <property type="evidence" value="ECO:0007669"/>
    <property type="project" value="InterPro"/>
</dbReference>
<keyword evidence="1" id="KW-0378">Hydrolase</keyword>
<organism evidence="1 2">
    <name type="scientific">Paenibacillus cellulosilyticus</name>
    <dbReference type="NCBI Taxonomy" id="375489"/>
    <lineage>
        <taxon>Bacteria</taxon>
        <taxon>Bacillati</taxon>
        <taxon>Bacillota</taxon>
        <taxon>Bacilli</taxon>
        <taxon>Bacillales</taxon>
        <taxon>Paenibacillaceae</taxon>
        <taxon>Paenibacillus</taxon>
    </lineage>
</organism>
<dbReference type="InterPro" id="IPR000852">
    <property type="entry name" value="Glyco_hydro_52"/>
</dbReference>
<sequence>MKGDTQLSANNLFFNAHHAPIGAFASFTLGFKGKSGGFGVELGKPADQNIYIGLQSRDGSKYEALPFFEAVEDASARYDVEKFDEKGKEAGIEVADGVVIPITTVSAPARSVIVPFADEAIKRTFTAGTDTWQAGDLTFRLYSPVRSVPEPGKGDEAQLKEAIVPAVFAEVTIDNTAGEQERRAFFGYEGNDPYSSMRILDGDSASGRINGVGQGRLTAIATRDADVTPALGFTMEKILDVELAHNYTFGLGGTGALLMRVPAGEKRTFQFALCFYRGGIVTSGIDASYYYAKLFRNIESVAAFALDRFDTLTAACYEADTRLERASQRLSDDQTFMLAHAIHSYYGSTQLLDADGEPIWIVNEGEYRMMNTLDLTADQLFYELMLNPWTVRNELELFVKRYSYVDKVRLPGDDREYPGGIAFTHDIGVANVFSRPQHSAYELAGIDDCFSYMSHEELVNWLCCALVYVEQTKDEEFVTTMLPVVEQCFESMVNRDHPDAEKRNGLMGLDSSRTQGGAEISTYDSLDVSLGQSRNNIYLAGKCWAAYVGLETFFLRMGKESLAAAAIAQADKCAASITAAMTKDGYIPAVIGENNDSRIIPAIEGLVFPYFTGCSEALDPNGRFADYLSALKQHLETVLVPGTCLFENGAWKLSSTSNNSWLSKIYLSQFIAREVLGMSWDEQGKAADAAHVEWLLHPELSYWAWSDQILSGHIIGSKYYPRGVTAILWLLEAQGNGKQLVRGGA</sequence>
<evidence type="ECO:0000313" key="2">
    <source>
        <dbReference type="Proteomes" id="UP000246635"/>
    </source>
</evidence>
<proteinExistence type="predicted"/>
<accession>A0A2V2YHA0</accession>
<dbReference type="Gene3D" id="1.50.10.10">
    <property type="match status" value="1"/>
</dbReference>
<dbReference type="Proteomes" id="UP000246635">
    <property type="component" value="Unassembled WGS sequence"/>
</dbReference>
<dbReference type="SUPFAM" id="SSF48208">
    <property type="entry name" value="Six-hairpin glycosidases"/>
    <property type="match status" value="1"/>
</dbReference>
<name>A0A2V2YHA0_9BACL</name>
<keyword evidence="2" id="KW-1185">Reference proteome</keyword>
<gene>
    <name evidence="1" type="ORF">DFQ01_13561</name>
</gene>
<dbReference type="PRINTS" id="PR00845">
    <property type="entry name" value="GLHYDRLASE52"/>
</dbReference>
<dbReference type="AlphaFoldDB" id="A0A2V2YHA0"/>
<protein>
    <submittedName>
        <fullName evidence="1">Glycosyl hydrolase family 52</fullName>
    </submittedName>
</protein>
<dbReference type="GO" id="GO:0005975">
    <property type="term" value="P:carbohydrate metabolic process"/>
    <property type="evidence" value="ECO:0007669"/>
    <property type="project" value="InterPro"/>
</dbReference>
<dbReference type="InterPro" id="IPR012341">
    <property type="entry name" value="6hp_glycosidase-like_sf"/>
</dbReference>